<feature type="transmembrane region" description="Helical" evidence="4">
    <location>
        <begin position="139"/>
        <end position="160"/>
    </location>
</feature>
<feature type="transmembrane region" description="Helical" evidence="4">
    <location>
        <begin position="280"/>
        <end position="299"/>
    </location>
</feature>
<feature type="domain" description="Major facilitator superfamily (MFS) profile" evidence="5">
    <location>
        <begin position="217"/>
        <end position="402"/>
    </location>
</feature>
<evidence type="ECO:0000256" key="1">
    <source>
        <dbReference type="ARBA" id="ARBA00022692"/>
    </source>
</evidence>
<proteinExistence type="predicted"/>
<dbReference type="HOGENOM" id="CLU_047644_2_0_4"/>
<evidence type="ECO:0000256" key="2">
    <source>
        <dbReference type="ARBA" id="ARBA00022989"/>
    </source>
</evidence>
<feature type="transmembrane region" description="Helical" evidence="4">
    <location>
        <begin position="218"/>
        <end position="236"/>
    </location>
</feature>
<dbReference type="SUPFAM" id="SSF103473">
    <property type="entry name" value="MFS general substrate transporter"/>
    <property type="match status" value="1"/>
</dbReference>
<feature type="transmembrane region" description="Helical" evidence="4">
    <location>
        <begin position="166"/>
        <end position="189"/>
    </location>
</feature>
<dbReference type="Gene3D" id="1.20.1250.20">
    <property type="entry name" value="MFS general substrate transporter like domains"/>
    <property type="match status" value="1"/>
</dbReference>
<keyword evidence="3 4" id="KW-0472">Membrane</keyword>
<dbReference type="KEGG" id="dar:Daro_1069"/>
<dbReference type="STRING" id="159087.Daro_1069"/>
<sequence length="402" mass="42477">MSIQPEPSPRVVMRRNVLLLALSQAAVMTSISLVLASSVLIGVQLASPALSTLPLALQYLSTMLVLYPVARLISRYGHRPVFFGGALLGALGLAIAAAGIWLGNFVLFALAGGLIGIFNAVSQYYRFAAADAVPVERRSSAISLTLSGGVLAALAGPSLARWTKDALQPAFAASFLALVGVALLAAWLATRLRLAPPAVTDQQRPPAPFAPLLRQPDFLLAVVVGVVGYALMNLLMTATPLAMMCSHLGFAETATVIQWHVVAMFAPSFFTGALIQRIGVLPVMLLGGAGLLGCIAVAVNGDSLPHFELALIMLGIGWNFLYVGATTRLVEICPPEQKARVQAFNDSLVFLAIAGVTFSSGSLVDRFGWPALNLYAAIPVLLIMLAILGRWLATGRRQWRVA</sequence>
<feature type="transmembrane region" description="Helical" evidence="4">
    <location>
        <begin position="81"/>
        <end position="101"/>
    </location>
</feature>
<feature type="transmembrane region" description="Helical" evidence="4">
    <location>
        <begin position="107"/>
        <end position="127"/>
    </location>
</feature>
<evidence type="ECO:0000259" key="5">
    <source>
        <dbReference type="PROSITE" id="PS50850"/>
    </source>
</evidence>
<dbReference type="InterPro" id="IPR020846">
    <property type="entry name" value="MFS_dom"/>
</dbReference>
<keyword evidence="2 4" id="KW-1133">Transmembrane helix</keyword>
<dbReference type="PANTHER" id="PTHR23534">
    <property type="entry name" value="MFS PERMEASE"/>
    <property type="match status" value="1"/>
</dbReference>
<name>Q47H56_DECAR</name>
<evidence type="ECO:0000256" key="3">
    <source>
        <dbReference type="ARBA" id="ARBA00023136"/>
    </source>
</evidence>
<feature type="transmembrane region" description="Helical" evidence="4">
    <location>
        <begin position="311"/>
        <end position="331"/>
    </location>
</feature>
<evidence type="ECO:0000313" key="6">
    <source>
        <dbReference type="EMBL" id="AAZ45825.1"/>
    </source>
</evidence>
<protein>
    <submittedName>
        <fullName evidence="6">Major facilitator superfamily MFS_1</fullName>
    </submittedName>
</protein>
<evidence type="ECO:0000256" key="4">
    <source>
        <dbReference type="SAM" id="Phobius"/>
    </source>
</evidence>
<feature type="transmembrane region" description="Helical" evidence="4">
    <location>
        <begin position="343"/>
        <end position="362"/>
    </location>
</feature>
<dbReference type="GO" id="GO:0022857">
    <property type="term" value="F:transmembrane transporter activity"/>
    <property type="evidence" value="ECO:0007669"/>
    <property type="project" value="InterPro"/>
</dbReference>
<dbReference type="InterPro" id="IPR011701">
    <property type="entry name" value="MFS"/>
</dbReference>
<dbReference type="InterPro" id="IPR036259">
    <property type="entry name" value="MFS_trans_sf"/>
</dbReference>
<dbReference type="PROSITE" id="PS50850">
    <property type="entry name" value="MFS"/>
    <property type="match status" value="1"/>
</dbReference>
<keyword evidence="1 4" id="KW-0812">Transmembrane</keyword>
<accession>Q47H56</accession>
<dbReference type="eggNOG" id="COG2814">
    <property type="taxonomic scope" value="Bacteria"/>
</dbReference>
<gene>
    <name evidence="6" type="ordered locus">Daro_1069</name>
</gene>
<organism evidence="6">
    <name type="scientific">Dechloromonas aromatica (strain RCB)</name>
    <dbReference type="NCBI Taxonomy" id="159087"/>
    <lineage>
        <taxon>Bacteria</taxon>
        <taxon>Pseudomonadati</taxon>
        <taxon>Pseudomonadota</taxon>
        <taxon>Betaproteobacteria</taxon>
        <taxon>Rhodocyclales</taxon>
        <taxon>Azonexaceae</taxon>
        <taxon>Dechloromonas</taxon>
    </lineage>
</organism>
<feature type="transmembrane region" description="Helical" evidence="4">
    <location>
        <begin position="256"/>
        <end position="275"/>
    </location>
</feature>
<dbReference type="PANTHER" id="PTHR23534:SF1">
    <property type="entry name" value="MAJOR FACILITATOR SUPERFAMILY PROTEIN"/>
    <property type="match status" value="1"/>
</dbReference>
<reference evidence="6" key="1">
    <citation type="submission" date="2005-08" db="EMBL/GenBank/DDBJ databases">
        <title>Complete sequence of Dechloromonas aromatica RCB.</title>
        <authorList>
            <person name="Salinero K.K."/>
            <person name="Copeland A."/>
            <person name="Lucas S."/>
            <person name="Lapidus A."/>
            <person name="Barry K."/>
            <person name="Detter J.C."/>
            <person name="Glavina T."/>
            <person name="Hammon N."/>
            <person name="Israni S."/>
            <person name="Pitluck S."/>
            <person name="Di Bartolo G."/>
            <person name="Trong S."/>
            <person name="Schmutz J."/>
            <person name="Larimer F."/>
            <person name="Land M."/>
            <person name="Ivanova N."/>
            <person name="Richardson P."/>
        </authorList>
    </citation>
    <scope>NUCLEOTIDE SEQUENCE</scope>
    <source>
        <strain evidence="6">RCB</strain>
    </source>
</reference>
<dbReference type="Pfam" id="PF07690">
    <property type="entry name" value="MFS_1"/>
    <property type="match status" value="1"/>
</dbReference>
<feature type="transmembrane region" description="Helical" evidence="4">
    <location>
        <begin position="46"/>
        <end position="69"/>
    </location>
</feature>
<feature type="transmembrane region" description="Helical" evidence="4">
    <location>
        <begin position="374"/>
        <end position="393"/>
    </location>
</feature>
<dbReference type="AlphaFoldDB" id="Q47H56"/>
<dbReference type="EMBL" id="CP000089">
    <property type="protein sequence ID" value="AAZ45825.1"/>
    <property type="molecule type" value="Genomic_DNA"/>
</dbReference>